<dbReference type="PANTHER" id="PTHR37425:SF1">
    <property type="entry name" value="OUTER MEMBRANE PROTEIN"/>
    <property type="match status" value="1"/>
</dbReference>
<evidence type="ECO:0000256" key="3">
    <source>
        <dbReference type="ARBA" id="ARBA00022670"/>
    </source>
</evidence>
<comment type="pathway">
    <text evidence="2">Cell wall biogenesis; cell wall polysaccharide biosynthesis.</text>
</comment>
<dbReference type="GO" id="GO:0006508">
    <property type="term" value="P:proteolysis"/>
    <property type="evidence" value="ECO:0007669"/>
    <property type="project" value="UniProtKB-KW"/>
</dbReference>
<accession>A0A1W6ZYW1</accession>
<evidence type="ECO:0000256" key="1">
    <source>
        <dbReference type="ARBA" id="ARBA00001947"/>
    </source>
</evidence>
<keyword evidence="5" id="KW-0732">Signal</keyword>
<evidence type="ECO:0000256" key="11">
    <source>
        <dbReference type="ARBA" id="ARBA00093666"/>
    </source>
</evidence>
<proteinExistence type="inferred from homology"/>
<dbReference type="CDD" id="cd14844">
    <property type="entry name" value="Zn-DD-carboxypeptidase_like"/>
    <property type="match status" value="1"/>
</dbReference>
<protein>
    <recommendedName>
        <fullName evidence="11">Murein endopeptidase K</fullName>
    </recommendedName>
</protein>
<evidence type="ECO:0000313" key="13">
    <source>
        <dbReference type="EMBL" id="ARQ02597.1"/>
    </source>
</evidence>
<keyword evidence="9" id="KW-0961">Cell wall biogenesis/degradation</keyword>
<dbReference type="Pfam" id="PF05951">
    <property type="entry name" value="Peptidase_M15_2"/>
    <property type="match status" value="1"/>
</dbReference>
<organism evidence="13 14">
    <name type="scientific">Pseudorhodoplanes sinuspersici</name>
    <dbReference type="NCBI Taxonomy" id="1235591"/>
    <lineage>
        <taxon>Bacteria</taxon>
        <taxon>Pseudomonadati</taxon>
        <taxon>Pseudomonadota</taxon>
        <taxon>Alphaproteobacteria</taxon>
        <taxon>Hyphomicrobiales</taxon>
        <taxon>Pseudorhodoplanes</taxon>
    </lineage>
</organism>
<dbReference type="KEGG" id="psin:CAK95_28425"/>
<evidence type="ECO:0000256" key="9">
    <source>
        <dbReference type="ARBA" id="ARBA00023316"/>
    </source>
</evidence>
<reference evidence="13 14" key="1">
    <citation type="submission" date="2017-05" db="EMBL/GenBank/DDBJ databases">
        <title>Full genome sequence of Pseudorhodoplanes sinuspersici.</title>
        <authorList>
            <person name="Dastgheib S.M.M."/>
            <person name="Shavandi M."/>
            <person name="Tirandaz H."/>
        </authorList>
    </citation>
    <scope>NUCLEOTIDE SEQUENCE [LARGE SCALE GENOMIC DNA]</scope>
    <source>
        <strain evidence="13 14">RIPI110</strain>
    </source>
</reference>
<dbReference type="PANTHER" id="PTHR37425">
    <property type="match status" value="1"/>
</dbReference>
<keyword evidence="7" id="KW-0862">Zinc</keyword>
<keyword evidence="6" id="KW-0378">Hydrolase</keyword>
<evidence type="ECO:0000256" key="7">
    <source>
        <dbReference type="ARBA" id="ARBA00022833"/>
    </source>
</evidence>
<dbReference type="GO" id="GO:0046872">
    <property type="term" value="F:metal ion binding"/>
    <property type="evidence" value="ECO:0007669"/>
    <property type="project" value="UniProtKB-KW"/>
</dbReference>
<dbReference type="Proteomes" id="UP000194137">
    <property type="component" value="Chromosome"/>
</dbReference>
<dbReference type="AlphaFoldDB" id="A0A1W6ZYW1"/>
<dbReference type="STRING" id="1235591.CAK95_28425"/>
<evidence type="ECO:0000256" key="12">
    <source>
        <dbReference type="SAM" id="MobiDB-lite"/>
    </source>
</evidence>
<dbReference type="SUPFAM" id="SSF55166">
    <property type="entry name" value="Hedgehog/DD-peptidase"/>
    <property type="match status" value="1"/>
</dbReference>
<dbReference type="Gene3D" id="3.30.1380.10">
    <property type="match status" value="1"/>
</dbReference>
<name>A0A1W6ZYW1_9HYPH</name>
<evidence type="ECO:0000256" key="6">
    <source>
        <dbReference type="ARBA" id="ARBA00022801"/>
    </source>
</evidence>
<sequence>MAAGVSRRQRSFFVISVGSFVPVGNARKARVLTAIRVSQRLALASALTIISANNLNTAVANGDTRTITMHHTHRGDDITVTFKRNGRYDDEALKKLNYFLRDWRTDDVTTMDPQLFDAVWEVAREFGPDKQINIISSYRSPRTNEMLRGRSASSGVARHSLHMQGKAMDFFIPGVPLDKIREAGLRLQRGGVGFYPTSGSPFVHMDVGNVRHWPRMTRDQLVRVFPNGRTVHLPTDGKPLAGFALAQADIERRASSPSAYEAARIASADSKKPNTLTRLFSSLGKKEPADGTPAAAAKPTQIAAAGTRDNLFAGMDTAAPLPAPAPVGVAASAPVPMPKSRPAAADRRMVAAAHPVAEPAEVSGTYTLAAASTPNDIILSRGYWHGLPETPDENSALRRRGPELASADHSTGSIGPFAAPPGYGEGKLRHASLSYASQTEPEMEPAPQRAKSAAIPRAAAIAANTTIASKAGPNAPTEVQSAPAMVTDAREIEQRRWDGPWMRALIMTPSVEHFMNTTLYGSQDFLSLRPMLQKPTEMVLMAFAPEPNSNLTHVRFEGRAIEFIATATFTPRTTAFR</sequence>
<dbReference type="GO" id="GO:0071555">
    <property type="term" value="P:cell wall organization"/>
    <property type="evidence" value="ECO:0007669"/>
    <property type="project" value="UniProtKB-KW"/>
</dbReference>
<evidence type="ECO:0000256" key="4">
    <source>
        <dbReference type="ARBA" id="ARBA00022723"/>
    </source>
</evidence>
<keyword evidence="8" id="KW-0482">Metalloprotease</keyword>
<dbReference type="EMBL" id="CP021112">
    <property type="protein sequence ID" value="ARQ02597.1"/>
    <property type="molecule type" value="Genomic_DNA"/>
</dbReference>
<gene>
    <name evidence="13" type="ORF">CAK95_28425</name>
</gene>
<dbReference type="GO" id="GO:0008237">
    <property type="term" value="F:metallopeptidase activity"/>
    <property type="evidence" value="ECO:0007669"/>
    <property type="project" value="UniProtKB-KW"/>
</dbReference>
<evidence type="ECO:0000256" key="5">
    <source>
        <dbReference type="ARBA" id="ARBA00022729"/>
    </source>
</evidence>
<evidence type="ECO:0000256" key="10">
    <source>
        <dbReference type="ARBA" id="ARBA00093448"/>
    </source>
</evidence>
<keyword evidence="4" id="KW-0479">Metal-binding</keyword>
<keyword evidence="3" id="KW-0645">Protease</keyword>
<evidence type="ECO:0000313" key="14">
    <source>
        <dbReference type="Proteomes" id="UP000194137"/>
    </source>
</evidence>
<feature type="region of interest" description="Disordered" evidence="12">
    <location>
        <begin position="390"/>
        <end position="415"/>
    </location>
</feature>
<keyword evidence="14" id="KW-1185">Reference proteome</keyword>
<comment type="cofactor">
    <cofactor evidence="1">
        <name>Zn(2+)</name>
        <dbReference type="ChEBI" id="CHEBI:29105"/>
    </cofactor>
</comment>
<evidence type="ECO:0000256" key="2">
    <source>
        <dbReference type="ARBA" id="ARBA00004776"/>
    </source>
</evidence>
<dbReference type="InterPro" id="IPR010275">
    <property type="entry name" value="MepK"/>
</dbReference>
<evidence type="ECO:0000256" key="8">
    <source>
        <dbReference type="ARBA" id="ARBA00023049"/>
    </source>
</evidence>
<comment type="similarity">
    <text evidence="10">Belongs to the peptidase M15 family.</text>
</comment>
<dbReference type="InterPro" id="IPR009045">
    <property type="entry name" value="Zn_M74/Hedgehog-like"/>
</dbReference>